<keyword evidence="2" id="KW-1185">Reference proteome</keyword>
<sequence length="82" mass="9418">MVIAKEISGEDLGWFTKEIEGEHSGCVETYSREQEDAPMKKTRKIRFWAKGARNKKEGGRRVQCGEFVGQRREVAAGRMEKK</sequence>
<name>A0AAV5IT76_9ROSI</name>
<proteinExistence type="predicted"/>
<evidence type="ECO:0000313" key="2">
    <source>
        <dbReference type="Proteomes" id="UP001054252"/>
    </source>
</evidence>
<evidence type="ECO:0000313" key="1">
    <source>
        <dbReference type="EMBL" id="GKV01831.1"/>
    </source>
</evidence>
<protein>
    <submittedName>
        <fullName evidence="1">Uncharacterized protein</fullName>
    </submittedName>
</protein>
<dbReference type="Proteomes" id="UP001054252">
    <property type="component" value="Unassembled WGS sequence"/>
</dbReference>
<dbReference type="EMBL" id="BPVZ01000017">
    <property type="protein sequence ID" value="GKV01831.1"/>
    <property type="molecule type" value="Genomic_DNA"/>
</dbReference>
<comment type="caution">
    <text evidence="1">The sequence shown here is derived from an EMBL/GenBank/DDBJ whole genome shotgun (WGS) entry which is preliminary data.</text>
</comment>
<reference evidence="1 2" key="1">
    <citation type="journal article" date="2021" name="Commun. Biol.">
        <title>The genome of Shorea leprosula (Dipterocarpaceae) highlights the ecological relevance of drought in aseasonal tropical rainforests.</title>
        <authorList>
            <person name="Ng K.K.S."/>
            <person name="Kobayashi M.J."/>
            <person name="Fawcett J.A."/>
            <person name="Hatakeyama M."/>
            <person name="Paape T."/>
            <person name="Ng C.H."/>
            <person name="Ang C.C."/>
            <person name="Tnah L.H."/>
            <person name="Lee C.T."/>
            <person name="Nishiyama T."/>
            <person name="Sese J."/>
            <person name="O'Brien M.J."/>
            <person name="Copetti D."/>
            <person name="Mohd Noor M.I."/>
            <person name="Ong R.C."/>
            <person name="Putra M."/>
            <person name="Sireger I.Z."/>
            <person name="Indrioko S."/>
            <person name="Kosugi Y."/>
            <person name="Izuno A."/>
            <person name="Isagi Y."/>
            <person name="Lee S.L."/>
            <person name="Shimizu K.K."/>
        </authorList>
    </citation>
    <scope>NUCLEOTIDE SEQUENCE [LARGE SCALE GENOMIC DNA]</scope>
    <source>
        <strain evidence="1">214</strain>
    </source>
</reference>
<organism evidence="1 2">
    <name type="scientific">Rubroshorea leprosula</name>
    <dbReference type="NCBI Taxonomy" id="152421"/>
    <lineage>
        <taxon>Eukaryota</taxon>
        <taxon>Viridiplantae</taxon>
        <taxon>Streptophyta</taxon>
        <taxon>Embryophyta</taxon>
        <taxon>Tracheophyta</taxon>
        <taxon>Spermatophyta</taxon>
        <taxon>Magnoliopsida</taxon>
        <taxon>eudicotyledons</taxon>
        <taxon>Gunneridae</taxon>
        <taxon>Pentapetalae</taxon>
        <taxon>rosids</taxon>
        <taxon>malvids</taxon>
        <taxon>Malvales</taxon>
        <taxon>Dipterocarpaceae</taxon>
        <taxon>Rubroshorea</taxon>
    </lineage>
</organism>
<gene>
    <name evidence="1" type="ORF">SLEP1_g14349</name>
</gene>
<accession>A0AAV5IT76</accession>
<dbReference type="AlphaFoldDB" id="A0AAV5IT76"/>